<evidence type="ECO:0000313" key="2">
    <source>
        <dbReference type="EMBL" id="MDH2332677.1"/>
    </source>
</evidence>
<feature type="transmembrane region" description="Helical" evidence="1">
    <location>
        <begin position="21"/>
        <end position="42"/>
    </location>
</feature>
<dbReference type="AlphaFoldDB" id="A0AAP3ZZQ8"/>
<accession>A0AAP3ZZQ8</accession>
<gene>
    <name evidence="2" type="ORF">QDS18_17650</name>
</gene>
<keyword evidence="1" id="KW-1133">Transmembrane helix</keyword>
<protein>
    <submittedName>
        <fullName evidence="2">Uncharacterized protein</fullName>
    </submittedName>
</protein>
<keyword evidence="1" id="KW-0812">Transmembrane</keyword>
<evidence type="ECO:0000313" key="3">
    <source>
        <dbReference type="Proteomes" id="UP001229409"/>
    </source>
</evidence>
<reference evidence="2" key="1">
    <citation type="submission" date="2023-04" db="EMBL/GenBank/DDBJ databases">
        <title>Uncovering the Secrets of Slow-Growing Bacteria in Tropical Savanna Soil through Cultivation and Genomic Analysis.</title>
        <authorList>
            <person name="Goncalves O.S."/>
            <person name="Santana M.F."/>
        </authorList>
    </citation>
    <scope>NUCLEOTIDE SEQUENCE</scope>
    <source>
        <strain evidence="2">ANTI</strain>
    </source>
</reference>
<feature type="transmembrane region" description="Helical" evidence="1">
    <location>
        <begin position="62"/>
        <end position="82"/>
    </location>
</feature>
<keyword evidence="1" id="KW-0472">Membrane</keyword>
<name>A0AAP3ZZQ8_PAEPO</name>
<dbReference type="RefSeq" id="WP_023986575.1">
    <property type="nucleotide sequence ID" value="NZ_CP109848.1"/>
</dbReference>
<dbReference type="EMBL" id="JARVWT010000007">
    <property type="protein sequence ID" value="MDH2332677.1"/>
    <property type="molecule type" value="Genomic_DNA"/>
</dbReference>
<organism evidence="2 3">
    <name type="scientific">Paenibacillus polymyxa</name>
    <name type="common">Bacillus polymyxa</name>
    <dbReference type="NCBI Taxonomy" id="1406"/>
    <lineage>
        <taxon>Bacteria</taxon>
        <taxon>Bacillati</taxon>
        <taxon>Bacillota</taxon>
        <taxon>Bacilli</taxon>
        <taxon>Bacillales</taxon>
        <taxon>Paenibacillaceae</taxon>
        <taxon>Paenibacillus</taxon>
    </lineage>
</organism>
<dbReference type="Proteomes" id="UP001229409">
    <property type="component" value="Unassembled WGS sequence"/>
</dbReference>
<comment type="caution">
    <text evidence="2">The sequence shown here is derived from an EMBL/GenBank/DDBJ whole genome shotgun (WGS) entry which is preliminary data.</text>
</comment>
<proteinExistence type="predicted"/>
<evidence type="ECO:0000256" key="1">
    <source>
        <dbReference type="SAM" id="Phobius"/>
    </source>
</evidence>
<sequence length="107" mass="12170">MLKHHFSKKLRQSIGKGECFSLIRWMVILLLALSVSLAMAVYGILSIDLPNWIKPLPPSNWIGFYGSMFGAFLSGSVTIFIFNETLRENRKTNSENKRVQSLPLLKL</sequence>